<name>A0AAD9YHV9_COLKA</name>
<dbReference type="AlphaFoldDB" id="A0AAD9YHV9"/>
<proteinExistence type="predicted"/>
<accession>A0AAD9YHV9</accession>
<comment type="caution">
    <text evidence="2">The sequence shown here is derived from an EMBL/GenBank/DDBJ whole genome shotgun (WGS) entry which is preliminary data.</text>
</comment>
<protein>
    <submittedName>
        <fullName evidence="2">Uncharacterized protein</fullName>
    </submittedName>
</protein>
<feature type="region of interest" description="Disordered" evidence="1">
    <location>
        <begin position="58"/>
        <end position="81"/>
    </location>
</feature>
<feature type="region of interest" description="Disordered" evidence="1">
    <location>
        <begin position="165"/>
        <end position="259"/>
    </location>
</feature>
<feature type="compositionally biased region" description="Basic and acidic residues" evidence="1">
    <location>
        <begin position="181"/>
        <end position="200"/>
    </location>
</feature>
<sequence length="435" mass="46138">MFASAGSPVVKPVHLGETQRSVDTINAQVWIHSIGSSPRACQSSLSLSRIVASSVEIRNQPRAPTRPKASSGPSCGFQVHSPPGPQSPCPGFIVAAAKTLPPCVLLLLLLGRGPVAWLGDGRSALTGRQIRYPTSSSMVAVKSIPARQRSQQRTLAVAAAATVGRPHCDDSAGDSSIAKHSAVEAEVKRPREGGRDRSPDETTDSPPSPNPPSNERINLFPPIHRPTGIPQHPPFSVDLFKPNNGAKGRGGPGLEWSKAGMEAKSNDTGLGGLLSARSSLVAAAPDFPPSLDDGRNGSIWLWFSSSDADSHPNWFLFAACGRATVHPSLAALTAGISALPPVLLTTKLDRPDARRQASRDHRFNEASPTPTILPAATGVDFPKQPLPRLPSSKSLLWLSTENLRRAQRLKSTITKALQLAQPPSFSRMISSLKDP</sequence>
<dbReference type="Proteomes" id="UP001281614">
    <property type="component" value="Unassembled WGS sequence"/>
</dbReference>
<feature type="compositionally biased region" description="Basic and acidic residues" evidence="1">
    <location>
        <begin position="351"/>
        <end position="364"/>
    </location>
</feature>
<evidence type="ECO:0000313" key="3">
    <source>
        <dbReference type="Proteomes" id="UP001281614"/>
    </source>
</evidence>
<keyword evidence="3" id="KW-1185">Reference proteome</keyword>
<evidence type="ECO:0000313" key="2">
    <source>
        <dbReference type="EMBL" id="KAK2765693.1"/>
    </source>
</evidence>
<organism evidence="2 3">
    <name type="scientific">Colletotrichum kahawae</name>
    <name type="common">Coffee berry disease fungus</name>
    <dbReference type="NCBI Taxonomy" id="34407"/>
    <lineage>
        <taxon>Eukaryota</taxon>
        <taxon>Fungi</taxon>
        <taxon>Dikarya</taxon>
        <taxon>Ascomycota</taxon>
        <taxon>Pezizomycotina</taxon>
        <taxon>Sordariomycetes</taxon>
        <taxon>Hypocreomycetidae</taxon>
        <taxon>Glomerellales</taxon>
        <taxon>Glomerellaceae</taxon>
        <taxon>Colletotrichum</taxon>
        <taxon>Colletotrichum gloeosporioides species complex</taxon>
    </lineage>
</organism>
<reference evidence="2" key="1">
    <citation type="submission" date="2023-02" db="EMBL/GenBank/DDBJ databases">
        <title>Colletotrichum kahawae CIFC_Que2 genome sequencing and assembly.</title>
        <authorList>
            <person name="Baroncelli R."/>
        </authorList>
    </citation>
    <scope>NUCLEOTIDE SEQUENCE</scope>
    <source>
        <strain evidence="2">CIFC_Que2</strain>
    </source>
</reference>
<gene>
    <name evidence="2" type="ORF">CKAH01_15634</name>
</gene>
<feature type="region of interest" description="Disordered" evidence="1">
    <location>
        <begin position="351"/>
        <end position="379"/>
    </location>
</feature>
<dbReference type="EMBL" id="VYYT01000130">
    <property type="protein sequence ID" value="KAK2765693.1"/>
    <property type="molecule type" value="Genomic_DNA"/>
</dbReference>
<evidence type="ECO:0000256" key="1">
    <source>
        <dbReference type="SAM" id="MobiDB-lite"/>
    </source>
</evidence>